<evidence type="ECO:0000256" key="4">
    <source>
        <dbReference type="PIRSR" id="PIRSR000097-1"/>
    </source>
</evidence>
<dbReference type="Proteomes" id="UP001295794">
    <property type="component" value="Unassembled WGS sequence"/>
</dbReference>
<dbReference type="InterPro" id="IPR018170">
    <property type="entry name" value="Aldo/ket_reductase_CS"/>
</dbReference>
<evidence type="ECO:0000313" key="8">
    <source>
        <dbReference type="EMBL" id="CAK5265593.1"/>
    </source>
</evidence>
<dbReference type="InterPro" id="IPR020471">
    <property type="entry name" value="AKR"/>
</dbReference>
<dbReference type="PANTHER" id="PTHR43827">
    <property type="entry name" value="2,5-DIKETO-D-GLUCONIC ACID REDUCTASE"/>
    <property type="match status" value="1"/>
</dbReference>
<dbReference type="AlphaFoldDB" id="A0AAD2H021"/>
<keyword evidence="9" id="KW-1185">Reference proteome</keyword>
<gene>
    <name evidence="8" type="ORF">MYCIT1_LOCUS6701</name>
</gene>
<name>A0AAD2H021_9AGAR</name>
<comment type="similarity">
    <text evidence="1">Belongs to the aldo/keto reductase family.</text>
</comment>
<comment type="caution">
    <text evidence="8">The sequence shown here is derived from an EMBL/GenBank/DDBJ whole genome shotgun (WGS) entry which is preliminary data.</text>
</comment>
<sequence>MAAQIPSYTLNNGTQIPSVGMGCWMGAPGGEQAVYDMCINALNAGYRHFDTAAGYANEQFVGKAIRDSGIPRSEIYVTTKLADHTRVKEAFEESFNALDVDYIDLYLMHWPQANLHAAFTGGRVLAPEESPTFVETWIEMEKLLESVSITSGKVKSIGVSNFSIKNLEILLPHCTVIPVTNQVELHPCYPQNDLKAYCESKRILLTAYSPLGQGTFFVENAEIIALAKKNNATPAQVVLSWAVQRGTVVIPKSANKERMAANIKLLKLSDEDFEAVGRLHKAPGLHKSLVTYDKKEDSVFGWTFEQLGWNLQAGGLSSRVVMN</sequence>
<accession>A0AAD2H021</accession>
<dbReference type="Pfam" id="PF00248">
    <property type="entry name" value="Aldo_ket_red"/>
    <property type="match status" value="1"/>
</dbReference>
<protein>
    <recommendedName>
        <fullName evidence="7">NADP-dependent oxidoreductase domain-containing protein</fullName>
    </recommendedName>
</protein>
<feature type="binding site" evidence="5">
    <location>
        <position position="109"/>
    </location>
    <ligand>
        <name>substrate</name>
    </ligand>
</feature>
<dbReference type="GO" id="GO:0016616">
    <property type="term" value="F:oxidoreductase activity, acting on the CH-OH group of donors, NAD or NADP as acceptor"/>
    <property type="evidence" value="ECO:0007669"/>
    <property type="project" value="UniProtKB-ARBA"/>
</dbReference>
<keyword evidence="3" id="KW-0560">Oxidoreductase</keyword>
<dbReference type="PANTHER" id="PTHR43827:SF3">
    <property type="entry name" value="NADP-DEPENDENT OXIDOREDUCTASE DOMAIN-CONTAINING PROTEIN"/>
    <property type="match status" value="1"/>
</dbReference>
<evidence type="ECO:0000256" key="6">
    <source>
        <dbReference type="PIRSR" id="PIRSR000097-3"/>
    </source>
</evidence>
<dbReference type="EMBL" id="CAVNYO010000094">
    <property type="protein sequence ID" value="CAK5265593.1"/>
    <property type="molecule type" value="Genomic_DNA"/>
</dbReference>
<organism evidence="8 9">
    <name type="scientific">Mycena citricolor</name>
    <dbReference type="NCBI Taxonomy" id="2018698"/>
    <lineage>
        <taxon>Eukaryota</taxon>
        <taxon>Fungi</taxon>
        <taxon>Dikarya</taxon>
        <taxon>Basidiomycota</taxon>
        <taxon>Agaricomycotina</taxon>
        <taxon>Agaricomycetes</taxon>
        <taxon>Agaricomycetidae</taxon>
        <taxon>Agaricales</taxon>
        <taxon>Marasmiineae</taxon>
        <taxon>Mycenaceae</taxon>
        <taxon>Mycena</taxon>
    </lineage>
</organism>
<dbReference type="InterPro" id="IPR036812">
    <property type="entry name" value="NAD(P)_OxRdtase_dom_sf"/>
</dbReference>
<feature type="domain" description="NADP-dependent oxidoreductase" evidence="7">
    <location>
        <begin position="30"/>
        <end position="276"/>
    </location>
</feature>
<dbReference type="Gene3D" id="3.20.20.100">
    <property type="entry name" value="NADP-dependent oxidoreductase domain"/>
    <property type="match status" value="1"/>
</dbReference>
<dbReference type="CDD" id="cd19071">
    <property type="entry name" value="AKR_AKR1-5-like"/>
    <property type="match status" value="1"/>
</dbReference>
<feature type="site" description="Lowers pKa of active site Tyr" evidence="6">
    <location>
        <position position="80"/>
    </location>
</feature>
<dbReference type="PROSITE" id="PS00063">
    <property type="entry name" value="ALDOKETO_REDUCTASE_3"/>
    <property type="match status" value="1"/>
</dbReference>
<feature type="active site" description="Proton donor" evidence="4">
    <location>
        <position position="55"/>
    </location>
</feature>
<proteinExistence type="inferred from homology"/>
<dbReference type="InterPro" id="IPR023210">
    <property type="entry name" value="NADP_OxRdtase_dom"/>
</dbReference>
<evidence type="ECO:0000259" key="7">
    <source>
        <dbReference type="Pfam" id="PF00248"/>
    </source>
</evidence>
<evidence type="ECO:0000256" key="2">
    <source>
        <dbReference type="ARBA" id="ARBA00022857"/>
    </source>
</evidence>
<dbReference type="FunFam" id="3.20.20.100:FF:000002">
    <property type="entry name" value="2,5-diketo-D-gluconic acid reductase A"/>
    <property type="match status" value="1"/>
</dbReference>
<reference evidence="8" key="1">
    <citation type="submission" date="2023-11" db="EMBL/GenBank/DDBJ databases">
        <authorList>
            <person name="De Vega J J."/>
            <person name="De Vega J J."/>
        </authorList>
    </citation>
    <scope>NUCLEOTIDE SEQUENCE</scope>
</reference>
<dbReference type="SUPFAM" id="SSF51430">
    <property type="entry name" value="NAD(P)-linked oxidoreductase"/>
    <property type="match status" value="1"/>
</dbReference>
<evidence type="ECO:0000313" key="9">
    <source>
        <dbReference type="Proteomes" id="UP001295794"/>
    </source>
</evidence>
<keyword evidence="2" id="KW-0521">NADP</keyword>
<dbReference type="PRINTS" id="PR00069">
    <property type="entry name" value="ALDKETRDTASE"/>
</dbReference>
<evidence type="ECO:0000256" key="3">
    <source>
        <dbReference type="ARBA" id="ARBA00023002"/>
    </source>
</evidence>
<evidence type="ECO:0000256" key="1">
    <source>
        <dbReference type="ARBA" id="ARBA00007905"/>
    </source>
</evidence>
<evidence type="ECO:0000256" key="5">
    <source>
        <dbReference type="PIRSR" id="PIRSR000097-2"/>
    </source>
</evidence>
<dbReference type="PIRSF" id="PIRSF000097">
    <property type="entry name" value="AKR"/>
    <property type="match status" value="1"/>
</dbReference>
<dbReference type="PROSITE" id="PS00798">
    <property type="entry name" value="ALDOKETO_REDUCTASE_1"/>
    <property type="match status" value="1"/>
</dbReference>